<dbReference type="PANTHER" id="PTHR39560">
    <property type="entry name" value="PROTEIN ADENYLYLTRANSFERASE FIC-RELATED"/>
    <property type="match status" value="1"/>
</dbReference>
<dbReference type="NCBIfam" id="NF007672">
    <property type="entry name" value="PRK10347.1"/>
    <property type="match status" value="1"/>
</dbReference>
<comment type="catalytic activity">
    <reaction evidence="7">
        <text>L-tyrosyl-[protein] + ATP = O-(5'-adenylyl)-L-tyrosyl-[protein] + diphosphate</text>
        <dbReference type="Rhea" id="RHEA:54288"/>
        <dbReference type="Rhea" id="RHEA-COMP:10136"/>
        <dbReference type="Rhea" id="RHEA-COMP:13846"/>
        <dbReference type="ChEBI" id="CHEBI:30616"/>
        <dbReference type="ChEBI" id="CHEBI:33019"/>
        <dbReference type="ChEBI" id="CHEBI:46858"/>
        <dbReference type="ChEBI" id="CHEBI:83624"/>
        <dbReference type="EC" id="2.7.7.108"/>
    </reaction>
</comment>
<dbReference type="Proteomes" id="UP000093523">
    <property type="component" value="Unassembled WGS sequence"/>
</dbReference>
<protein>
    <recommendedName>
        <fullName evidence="5">protein adenylyltransferase</fullName>
        <ecNumber evidence="5">2.7.7.108</ecNumber>
    </recommendedName>
</protein>
<keyword evidence="3" id="KW-0547">Nucleotide-binding</keyword>
<evidence type="ECO:0000313" key="9">
    <source>
        <dbReference type="EMBL" id="OCH16244.1"/>
    </source>
</evidence>
<sequence>MADKYGTTQDPYTYENSTVLVNKLNISNEAVLEAAERDLTTLAAMYVEFQLPPYDFSYLCSIHRILFSDLFEWAGELRTIDISKGNTRFCNVGRIEKEANNLFSMLEKDKYLADLPYDEFLTKLAEYYCDINVLHPFREGNGRAQRLLFEHIAINCGYNINFSGITSEQWVAANIHGYHCNYVPMKELFSVCVTKAEKRS</sequence>
<dbReference type="OrthoDB" id="9807853at2"/>
<dbReference type="GO" id="GO:0005524">
    <property type="term" value="F:ATP binding"/>
    <property type="evidence" value="ECO:0007669"/>
    <property type="project" value="UniProtKB-KW"/>
</dbReference>
<evidence type="ECO:0000256" key="2">
    <source>
        <dbReference type="ARBA" id="ARBA00022695"/>
    </source>
</evidence>
<evidence type="ECO:0000256" key="3">
    <source>
        <dbReference type="ARBA" id="ARBA00022741"/>
    </source>
</evidence>
<evidence type="ECO:0000256" key="1">
    <source>
        <dbReference type="ARBA" id="ARBA00022679"/>
    </source>
</evidence>
<dbReference type="InterPro" id="IPR003812">
    <property type="entry name" value="Fido"/>
</dbReference>
<dbReference type="SUPFAM" id="SSF140931">
    <property type="entry name" value="Fic-like"/>
    <property type="match status" value="1"/>
</dbReference>
<gene>
    <name evidence="9" type="ORF">A6E04_20645</name>
</gene>
<feature type="domain" description="Fido" evidence="8">
    <location>
        <begin position="54"/>
        <end position="191"/>
    </location>
</feature>
<comment type="catalytic activity">
    <reaction evidence="6">
        <text>L-threonyl-[protein] + ATP = 3-O-(5'-adenylyl)-L-threonyl-[protein] + diphosphate</text>
        <dbReference type="Rhea" id="RHEA:54292"/>
        <dbReference type="Rhea" id="RHEA-COMP:11060"/>
        <dbReference type="Rhea" id="RHEA-COMP:13847"/>
        <dbReference type="ChEBI" id="CHEBI:30013"/>
        <dbReference type="ChEBI" id="CHEBI:30616"/>
        <dbReference type="ChEBI" id="CHEBI:33019"/>
        <dbReference type="ChEBI" id="CHEBI:138113"/>
        <dbReference type="EC" id="2.7.7.108"/>
    </reaction>
</comment>
<evidence type="ECO:0000259" key="8">
    <source>
        <dbReference type="PROSITE" id="PS51459"/>
    </source>
</evidence>
<dbReference type="InterPro" id="IPR036597">
    <property type="entry name" value="Fido-like_dom_sf"/>
</dbReference>
<dbReference type="GO" id="GO:0051302">
    <property type="term" value="P:regulation of cell division"/>
    <property type="evidence" value="ECO:0007669"/>
    <property type="project" value="TreeGrafter"/>
</dbReference>
<dbReference type="EMBL" id="MAJU01000039">
    <property type="protein sequence ID" value="OCH16244.1"/>
    <property type="molecule type" value="Genomic_DNA"/>
</dbReference>
<reference evidence="9 10" key="1">
    <citation type="submission" date="2016-06" db="EMBL/GenBank/DDBJ databases">
        <authorList>
            <person name="Kjaerup R.B."/>
            <person name="Dalgaard T.S."/>
            <person name="Juul-Madsen H.R."/>
        </authorList>
    </citation>
    <scope>NUCLEOTIDE SEQUENCE [LARGE SCALE GENOMIC DNA]</scope>
    <source>
        <strain evidence="9 10">1S159</strain>
    </source>
</reference>
<dbReference type="Gene3D" id="1.10.3290.10">
    <property type="entry name" value="Fido-like domain"/>
    <property type="match status" value="1"/>
</dbReference>
<organism evidence="9 10">
    <name type="scientific">Aliivibrio logei</name>
    <name type="common">Vibrio logei</name>
    <dbReference type="NCBI Taxonomy" id="688"/>
    <lineage>
        <taxon>Bacteria</taxon>
        <taxon>Pseudomonadati</taxon>
        <taxon>Pseudomonadota</taxon>
        <taxon>Gammaproteobacteria</taxon>
        <taxon>Vibrionales</taxon>
        <taxon>Vibrionaceae</taxon>
        <taxon>Aliivibrio</taxon>
    </lineage>
</organism>
<dbReference type="RefSeq" id="WP_065612271.1">
    <property type="nucleotide sequence ID" value="NZ_CAWMPN010000039.1"/>
</dbReference>
<dbReference type="PROSITE" id="PS51459">
    <property type="entry name" value="FIDO"/>
    <property type="match status" value="1"/>
</dbReference>
<evidence type="ECO:0000256" key="7">
    <source>
        <dbReference type="ARBA" id="ARBA00048696"/>
    </source>
</evidence>
<proteinExistence type="predicted"/>
<keyword evidence="1" id="KW-0808">Transferase</keyword>
<keyword evidence="4" id="KW-0067">ATP-binding</keyword>
<evidence type="ECO:0000256" key="4">
    <source>
        <dbReference type="ARBA" id="ARBA00022840"/>
    </source>
</evidence>
<dbReference type="PANTHER" id="PTHR39560:SF1">
    <property type="entry name" value="PROTEIN ADENYLYLTRANSFERASE FIC-RELATED"/>
    <property type="match status" value="1"/>
</dbReference>
<keyword evidence="2" id="KW-0548">Nucleotidyltransferase</keyword>
<evidence type="ECO:0000313" key="10">
    <source>
        <dbReference type="Proteomes" id="UP000093523"/>
    </source>
</evidence>
<dbReference type="EC" id="2.7.7.108" evidence="5"/>
<dbReference type="AlphaFoldDB" id="A0A1B9NTC9"/>
<comment type="caution">
    <text evidence="9">The sequence shown here is derived from an EMBL/GenBank/DDBJ whole genome shotgun (WGS) entry which is preliminary data.</text>
</comment>
<name>A0A1B9NTC9_ALILO</name>
<evidence type="ECO:0000256" key="5">
    <source>
        <dbReference type="ARBA" id="ARBA00034531"/>
    </source>
</evidence>
<dbReference type="Pfam" id="PF02661">
    <property type="entry name" value="Fic"/>
    <property type="match status" value="1"/>
</dbReference>
<dbReference type="GO" id="GO:0070733">
    <property type="term" value="F:AMPylase activity"/>
    <property type="evidence" value="ECO:0007669"/>
    <property type="project" value="UniProtKB-EC"/>
</dbReference>
<dbReference type="STRING" id="688.A6E04_20645"/>
<accession>A0A1B9NTC9</accession>
<evidence type="ECO:0000256" key="6">
    <source>
        <dbReference type="ARBA" id="ARBA00047939"/>
    </source>
</evidence>